<name>A0ABP2KUC1_9BACE</name>
<organism evidence="1 2">
    <name type="scientific">Bacteroides clarus YIT 12056</name>
    <dbReference type="NCBI Taxonomy" id="762984"/>
    <lineage>
        <taxon>Bacteria</taxon>
        <taxon>Pseudomonadati</taxon>
        <taxon>Bacteroidota</taxon>
        <taxon>Bacteroidia</taxon>
        <taxon>Bacteroidales</taxon>
        <taxon>Bacteroidaceae</taxon>
        <taxon>Bacteroides</taxon>
    </lineage>
</organism>
<sequence length="39" mass="4689">MKNILAAYLRSEILHSSFFILHLKAVSLRPIFRKRYCHD</sequence>
<evidence type="ECO:0000313" key="1">
    <source>
        <dbReference type="EMBL" id="EGF53224.1"/>
    </source>
</evidence>
<gene>
    <name evidence="1" type="ORF">HMPREF9445_01008</name>
</gene>
<dbReference type="Proteomes" id="UP000010321">
    <property type="component" value="Unassembled WGS sequence"/>
</dbReference>
<accession>A0ABP2KUC1</accession>
<reference evidence="1 2" key="1">
    <citation type="submission" date="2011-02" db="EMBL/GenBank/DDBJ databases">
        <authorList>
            <person name="Weinstock G."/>
            <person name="Sodergren E."/>
            <person name="Clifton S."/>
            <person name="Fulton L."/>
            <person name="Fulton B."/>
            <person name="Courtney L."/>
            <person name="Fronick C."/>
            <person name="Harrison M."/>
            <person name="Strong C."/>
            <person name="Farmer C."/>
            <person name="Delahaunty K."/>
            <person name="Markovic C."/>
            <person name="Hall O."/>
            <person name="Minx P."/>
            <person name="Tomlinson C."/>
            <person name="Mitreva M."/>
            <person name="Hou S."/>
            <person name="Chen J."/>
            <person name="Wollam A."/>
            <person name="Pepin K.H."/>
            <person name="Johnson M."/>
            <person name="Bhonagiri V."/>
            <person name="Zhang X."/>
            <person name="Suruliraj S."/>
            <person name="Warren W."/>
            <person name="Chinwalla A."/>
            <person name="Mardis E.R."/>
            <person name="Wilson R.K."/>
        </authorList>
    </citation>
    <scope>NUCLEOTIDE SEQUENCE [LARGE SCALE GENOMIC DNA]</scope>
    <source>
        <strain evidence="1 2">YIT 12056</strain>
    </source>
</reference>
<comment type="caution">
    <text evidence="1">The sequence shown here is derived from an EMBL/GenBank/DDBJ whole genome shotgun (WGS) entry which is preliminary data.</text>
</comment>
<protein>
    <submittedName>
        <fullName evidence="1">Uncharacterized protein</fullName>
    </submittedName>
</protein>
<proteinExistence type="predicted"/>
<dbReference type="EMBL" id="AFBM01000009">
    <property type="protein sequence ID" value="EGF53224.1"/>
    <property type="molecule type" value="Genomic_DNA"/>
</dbReference>
<keyword evidence="2" id="KW-1185">Reference proteome</keyword>
<evidence type="ECO:0000313" key="2">
    <source>
        <dbReference type="Proteomes" id="UP000010321"/>
    </source>
</evidence>